<evidence type="ECO:0000313" key="2">
    <source>
        <dbReference type="Proteomes" id="UP000244384"/>
    </source>
</evidence>
<protein>
    <submittedName>
        <fullName evidence="1">Uncharacterized protein</fullName>
    </submittedName>
</protein>
<accession>A0A2S0WNN2</accession>
<sequence>MTRWPRALLLVPAAVLLAGCPAPQKDELKPDAVDRERVARIAKDPWAAPSSTTLPRQGDGTNGLVTREAGRRETTLLGEDDLPAVRAEVEAAEADGWTLVGAVCSERGRVDEVQLARGETLDDSARAVITTEPEGSRDAPAWRIVVRVYVPHHADRSWPRPDAVRTSATCLADPAAPPVEVDSVADGRVYGPETS</sequence>
<gene>
    <name evidence="1" type="ORF">C3E78_12270</name>
</gene>
<proteinExistence type="predicted"/>
<dbReference type="RefSeq" id="WP_108578774.1">
    <property type="nucleotide sequence ID" value="NZ_CP026952.1"/>
</dbReference>
<dbReference type="EMBL" id="CP026952">
    <property type="protein sequence ID" value="AWB92916.1"/>
    <property type="molecule type" value="Genomic_DNA"/>
</dbReference>
<evidence type="ECO:0000313" key="1">
    <source>
        <dbReference type="EMBL" id="AWB92916.1"/>
    </source>
</evidence>
<name>A0A2S0WNN2_9ACTN</name>
<reference evidence="2" key="1">
    <citation type="submission" date="2018-01" db="EMBL/GenBank/DDBJ databases">
        <authorList>
            <person name="Li J."/>
        </authorList>
    </citation>
    <scope>NUCLEOTIDE SEQUENCE [LARGE SCALE GENOMIC DNA]</scope>
    <source>
        <strain evidence="2">592</strain>
    </source>
</reference>
<dbReference type="AlphaFoldDB" id="A0A2S0WNN2"/>
<keyword evidence="2" id="KW-1185">Reference proteome</keyword>
<dbReference type="KEGG" id="aez:C3E78_12270"/>
<dbReference type="OrthoDB" id="3777247at2"/>
<dbReference type="PROSITE" id="PS51257">
    <property type="entry name" value="PROKAR_LIPOPROTEIN"/>
    <property type="match status" value="1"/>
</dbReference>
<dbReference type="Proteomes" id="UP000244384">
    <property type="component" value="Chromosome"/>
</dbReference>
<organism evidence="1 2">
    <name type="scientific">Aeromicrobium chenweiae</name>
    <dbReference type="NCBI Taxonomy" id="2079793"/>
    <lineage>
        <taxon>Bacteria</taxon>
        <taxon>Bacillati</taxon>
        <taxon>Actinomycetota</taxon>
        <taxon>Actinomycetes</taxon>
        <taxon>Propionibacteriales</taxon>
        <taxon>Nocardioidaceae</taxon>
        <taxon>Aeromicrobium</taxon>
    </lineage>
</organism>
<accession>A0A5F2EWV6</accession>